<sequence>MRRSDIGLPQIYIAFYCLQRWLPQSLHRVLLFTTLAPTESTSLYIAFYCLQRWLPQIYIAFYCNNVGSHRVYIAFYCLQRWLPQIYIAFYCLQRWLPQSLHRVLLFTTLAPTEST</sequence>
<organism evidence="1 2">
    <name type="scientific">Dreissena polymorpha</name>
    <name type="common">Zebra mussel</name>
    <name type="synonym">Mytilus polymorpha</name>
    <dbReference type="NCBI Taxonomy" id="45954"/>
    <lineage>
        <taxon>Eukaryota</taxon>
        <taxon>Metazoa</taxon>
        <taxon>Spiralia</taxon>
        <taxon>Lophotrochozoa</taxon>
        <taxon>Mollusca</taxon>
        <taxon>Bivalvia</taxon>
        <taxon>Autobranchia</taxon>
        <taxon>Heteroconchia</taxon>
        <taxon>Euheterodonta</taxon>
        <taxon>Imparidentia</taxon>
        <taxon>Neoheterodontei</taxon>
        <taxon>Myida</taxon>
        <taxon>Dreissenoidea</taxon>
        <taxon>Dreissenidae</taxon>
        <taxon>Dreissena</taxon>
    </lineage>
</organism>
<dbReference type="EMBL" id="JAIWYP010000004">
    <property type="protein sequence ID" value="KAH3834311.1"/>
    <property type="molecule type" value="Genomic_DNA"/>
</dbReference>
<name>A0A9D4K7J5_DREPO</name>
<evidence type="ECO:0000313" key="1">
    <source>
        <dbReference type="EMBL" id="KAH3834311.1"/>
    </source>
</evidence>
<accession>A0A9D4K7J5</accession>
<reference evidence="1" key="1">
    <citation type="journal article" date="2019" name="bioRxiv">
        <title>The Genome of the Zebra Mussel, Dreissena polymorpha: A Resource for Invasive Species Research.</title>
        <authorList>
            <person name="McCartney M.A."/>
            <person name="Auch B."/>
            <person name="Kono T."/>
            <person name="Mallez S."/>
            <person name="Zhang Y."/>
            <person name="Obille A."/>
            <person name="Becker A."/>
            <person name="Abrahante J.E."/>
            <person name="Garbe J."/>
            <person name="Badalamenti J.P."/>
            <person name="Herman A."/>
            <person name="Mangelson H."/>
            <person name="Liachko I."/>
            <person name="Sullivan S."/>
            <person name="Sone E.D."/>
            <person name="Koren S."/>
            <person name="Silverstein K.A.T."/>
            <person name="Beckman K.B."/>
            <person name="Gohl D.M."/>
        </authorList>
    </citation>
    <scope>NUCLEOTIDE SEQUENCE</scope>
    <source>
        <strain evidence="1">Duluth1</strain>
        <tissue evidence="1">Whole animal</tissue>
    </source>
</reference>
<dbReference type="AlphaFoldDB" id="A0A9D4K7J5"/>
<dbReference type="Proteomes" id="UP000828390">
    <property type="component" value="Unassembled WGS sequence"/>
</dbReference>
<reference evidence="1" key="2">
    <citation type="submission" date="2020-11" db="EMBL/GenBank/DDBJ databases">
        <authorList>
            <person name="McCartney M.A."/>
            <person name="Auch B."/>
            <person name="Kono T."/>
            <person name="Mallez S."/>
            <person name="Becker A."/>
            <person name="Gohl D.M."/>
            <person name="Silverstein K.A.T."/>
            <person name="Koren S."/>
            <person name="Bechman K.B."/>
            <person name="Herman A."/>
            <person name="Abrahante J.E."/>
            <person name="Garbe J."/>
        </authorList>
    </citation>
    <scope>NUCLEOTIDE SEQUENCE</scope>
    <source>
        <strain evidence="1">Duluth1</strain>
        <tissue evidence="1">Whole animal</tissue>
    </source>
</reference>
<proteinExistence type="predicted"/>
<protein>
    <submittedName>
        <fullName evidence="1">Uncharacterized protein</fullName>
    </submittedName>
</protein>
<keyword evidence="2" id="KW-1185">Reference proteome</keyword>
<evidence type="ECO:0000313" key="2">
    <source>
        <dbReference type="Proteomes" id="UP000828390"/>
    </source>
</evidence>
<comment type="caution">
    <text evidence="1">The sequence shown here is derived from an EMBL/GenBank/DDBJ whole genome shotgun (WGS) entry which is preliminary data.</text>
</comment>
<gene>
    <name evidence="1" type="ORF">DPMN_107634</name>
</gene>